<dbReference type="Gene3D" id="3.30.370.10">
    <property type="entry name" value="Barstar-like"/>
    <property type="match status" value="1"/>
</dbReference>
<dbReference type="InterPro" id="IPR000468">
    <property type="entry name" value="Barstar"/>
</dbReference>
<evidence type="ECO:0000313" key="4">
    <source>
        <dbReference type="Proteomes" id="UP000322634"/>
    </source>
</evidence>
<protein>
    <recommendedName>
        <fullName evidence="2">Barstar (barnase inhibitor) domain-containing protein</fullName>
    </recommendedName>
</protein>
<evidence type="ECO:0000259" key="2">
    <source>
        <dbReference type="Pfam" id="PF01337"/>
    </source>
</evidence>
<dbReference type="Pfam" id="PF01337">
    <property type="entry name" value="Barstar"/>
    <property type="match status" value="1"/>
</dbReference>
<comment type="caution">
    <text evidence="3">The sequence shown here is derived from an EMBL/GenBank/DDBJ whole genome shotgun (WGS) entry which is preliminary data.</text>
</comment>
<dbReference type="OrthoDB" id="8859549at2"/>
<accession>A0A5D0UBK9</accession>
<dbReference type="EMBL" id="VSFF01000006">
    <property type="protein sequence ID" value="TYC14469.1"/>
    <property type="molecule type" value="Genomic_DNA"/>
</dbReference>
<feature type="domain" description="Barstar (barnase inhibitor)" evidence="2">
    <location>
        <begin position="177"/>
        <end position="243"/>
    </location>
</feature>
<dbReference type="Proteomes" id="UP000322634">
    <property type="component" value="Unassembled WGS sequence"/>
</dbReference>
<reference evidence="3 4" key="1">
    <citation type="submission" date="2019-08" db="EMBL/GenBank/DDBJ databases">
        <title>Actinomadura sp. nov. CYP1-5 isolated from mountain soil.</title>
        <authorList>
            <person name="Songsumanus A."/>
            <person name="Kuncharoen N."/>
            <person name="Kudo T."/>
            <person name="Yuki M."/>
            <person name="Igarashi Y."/>
            <person name="Tanasupawat S."/>
        </authorList>
    </citation>
    <scope>NUCLEOTIDE SEQUENCE [LARGE SCALE GENOMIC DNA]</scope>
    <source>
        <strain evidence="3 4">GKU157</strain>
    </source>
</reference>
<name>A0A5D0UBK9_9ACTN</name>
<dbReference type="InterPro" id="IPR035905">
    <property type="entry name" value="Barstar-like_sf"/>
</dbReference>
<evidence type="ECO:0000256" key="1">
    <source>
        <dbReference type="ARBA" id="ARBA00006845"/>
    </source>
</evidence>
<comment type="similarity">
    <text evidence="1">Belongs to the barstar family.</text>
</comment>
<evidence type="ECO:0000313" key="3">
    <source>
        <dbReference type="EMBL" id="TYC14469.1"/>
    </source>
</evidence>
<dbReference type="SUPFAM" id="SSF52038">
    <property type="entry name" value="Barstar-related"/>
    <property type="match status" value="1"/>
</dbReference>
<gene>
    <name evidence="3" type="ORF">FXF65_16595</name>
</gene>
<dbReference type="AlphaFoldDB" id="A0A5D0UBK9"/>
<keyword evidence="4" id="KW-1185">Reference proteome</keyword>
<sequence length="268" mass="29675">MRIDKVSLEDAGEARFALIGGVEDDELFCVFTELEGFFVPDADDEARHMTLRGVSLRGWLREEILDREKRRVDAGTLDIYVLNGEGDVIGEYALASAVVEADAALLDAGELRLVAAPMNPPHPEAGEVWKLWQQRQPNERGQWVPLSRSRREAWLEAVRLHHSRFYGRYRDKPPNETYTLNGRNITDGTSFYLAIGEAINGPGGYFGAGADGLNDCLAGDFGAETPFTLEWPDADVARAGMGRLPSGIDHFQKVNEILTESGVTVLLR</sequence>
<proteinExistence type="inferred from homology"/>
<organism evidence="3 4">
    <name type="scientific">Actinomadura syzygii</name>
    <dbReference type="NCBI Taxonomy" id="1427538"/>
    <lineage>
        <taxon>Bacteria</taxon>
        <taxon>Bacillati</taxon>
        <taxon>Actinomycetota</taxon>
        <taxon>Actinomycetes</taxon>
        <taxon>Streptosporangiales</taxon>
        <taxon>Thermomonosporaceae</taxon>
        <taxon>Actinomadura</taxon>
    </lineage>
</organism>